<dbReference type="PANTHER" id="PTHR42760:SF133">
    <property type="entry name" value="3-OXOACYL-[ACYL-CARRIER-PROTEIN] REDUCTASE"/>
    <property type="match status" value="1"/>
</dbReference>
<dbReference type="Proteomes" id="UP001055286">
    <property type="component" value="Unassembled WGS sequence"/>
</dbReference>
<name>A0AA37HGN0_9HYPH</name>
<organism evidence="3 4">
    <name type="scientific">Methylobacterium frigidaeris</name>
    <dbReference type="NCBI Taxonomy" id="2038277"/>
    <lineage>
        <taxon>Bacteria</taxon>
        <taxon>Pseudomonadati</taxon>
        <taxon>Pseudomonadota</taxon>
        <taxon>Alphaproteobacteria</taxon>
        <taxon>Hyphomicrobiales</taxon>
        <taxon>Methylobacteriaceae</taxon>
        <taxon>Methylobacterium</taxon>
    </lineage>
</organism>
<dbReference type="PRINTS" id="PR00081">
    <property type="entry name" value="GDHRDH"/>
</dbReference>
<dbReference type="PANTHER" id="PTHR42760">
    <property type="entry name" value="SHORT-CHAIN DEHYDROGENASES/REDUCTASES FAMILY MEMBER"/>
    <property type="match status" value="1"/>
</dbReference>
<protein>
    <recommendedName>
        <fullName evidence="5">3-oxoacyl-ACP reductase</fullName>
    </recommendedName>
</protein>
<accession>A0AA37HGN0</accession>
<dbReference type="SUPFAM" id="SSF51735">
    <property type="entry name" value="NAD(P)-binding Rossmann-fold domains"/>
    <property type="match status" value="1"/>
</dbReference>
<dbReference type="AlphaFoldDB" id="A0AA37HGN0"/>
<dbReference type="InterPro" id="IPR002347">
    <property type="entry name" value="SDR_fam"/>
</dbReference>
<keyword evidence="4" id="KW-1185">Reference proteome</keyword>
<evidence type="ECO:0000313" key="4">
    <source>
        <dbReference type="Proteomes" id="UP001055286"/>
    </source>
</evidence>
<keyword evidence="2" id="KW-0560">Oxidoreductase</keyword>
<dbReference type="InterPro" id="IPR036291">
    <property type="entry name" value="NAD(P)-bd_dom_sf"/>
</dbReference>
<evidence type="ECO:0000313" key="3">
    <source>
        <dbReference type="EMBL" id="GJD65432.1"/>
    </source>
</evidence>
<dbReference type="InterPro" id="IPR020904">
    <property type="entry name" value="Sc_DH/Rdtase_CS"/>
</dbReference>
<proteinExistence type="inferred from homology"/>
<evidence type="ECO:0008006" key="5">
    <source>
        <dbReference type="Google" id="ProtNLM"/>
    </source>
</evidence>
<gene>
    <name evidence="3" type="ORF">MPEAHAMD_5622</name>
</gene>
<dbReference type="GO" id="GO:0048038">
    <property type="term" value="F:quinone binding"/>
    <property type="evidence" value="ECO:0007669"/>
    <property type="project" value="TreeGrafter"/>
</dbReference>
<evidence type="ECO:0000256" key="2">
    <source>
        <dbReference type="ARBA" id="ARBA00023002"/>
    </source>
</evidence>
<reference evidence="3" key="1">
    <citation type="journal article" date="2016" name="Front. Microbiol.">
        <title>Genome Sequence of the Piezophilic, Mesophilic Sulfate-Reducing Bacterium Desulfovibrio indicus J2T.</title>
        <authorList>
            <person name="Cao J."/>
            <person name="Maignien L."/>
            <person name="Shao Z."/>
            <person name="Alain K."/>
            <person name="Jebbar M."/>
        </authorList>
    </citation>
    <scope>NUCLEOTIDE SEQUENCE</scope>
    <source>
        <strain evidence="3">JCM 32048</strain>
    </source>
</reference>
<dbReference type="GO" id="GO:0006633">
    <property type="term" value="P:fatty acid biosynthetic process"/>
    <property type="evidence" value="ECO:0007669"/>
    <property type="project" value="TreeGrafter"/>
</dbReference>
<reference evidence="3" key="2">
    <citation type="submission" date="2021-08" db="EMBL/GenBank/DDBJ databases">
        <authorList>
            <person name="Tani A."/>
            <person name="Ola A."/>
            <person name="Ogura Y."/>
            <person name="Katsura K."/>
            <person name="Hayashi T."/>
        </authorList>
    </citation>
    <scope>NUCLEOTIDE SEQUENCE</scope>
    <source>
        <strain evidence="3">JCM 32048</strain>
    </source>
</reference>
<comment type="similarity">
    <text evidence="1">Belongs to the short-chain dehydrogenases/reductases (SDR) family.</text>
</comment>
<dbReference type="GO" id="GO:0016616">
    <property type="term" value="F:oxidoreductase activity, acting on the CH-OH group of donors, NAD or NADP as acceptor"/>
    <property type="evidence" value="ECO:0007669"/>
    <property type="project" value="TreeGrafter"/>
</dbReference>
<sequence>MLDVHVVAPFRILRAASDAIRTFAKREADEGREIFRKVVNISSIAGLGGNVGQVGYSSAKSSLIGLTRTMAKEWGRYKVNVNCVTLGLIETRLTQPLAGGQAQIEVGGQTIKVGVRPEMLDTMVRSIPLGRAGTPEEAANAVYLFCTPESDYISGQIIVVGSGLTI</sequence>
<dbReference type="Gene3D" id="3.40.50.720">
    <property type="entry name" value="NAD(P)-binding Rossmann-like Domain"/>
    <property type="match status" value="1"/>
</dbReference>
<dbReference type="EMBL" id="BPQJ01000040">
    <property type="protein sequence ID" value="GJD65432.1"/>
    <property type="molecule type" value="Genomic_DNA"/>
</dbReference>
<comment type="caution">
    <text evidence="3">The sequence shown here is derived from an EMBL/GenBank/DDBJ whole genome shotgun (WGS) entry which is preliminary data.</text>
</comment>
<dbReference type="PROSITE" id="PS00061">
    <property type="entry name" value="ADH_SHORT"/>
    <property type="match status" value="1"/>
</dbReference>
<evidence type="ECO:0000256" key="1">
    <source>
        <dbReference type="ARBA" id="ARBA00006484"/>
    </source>
</evidence>
<dbReference type="Pfam" id="PF13561">
    <property type="entry name" value="adh_short_C2"/>
    <property type="match status" value="1"/>
</dbReference>